<dbReference type="RefSeq" id="WP_379863876.1">
    <property type="nucleotide sequence ID" value="NZ_JBHTBW010000015.1"/>
</dbReference>
<protein>
    <submittedName>
        <fullName evidence="2">SGNH/GDSL hydrolase family protein</fullName>
    </submittedName>
</protein>
<organism evidence="2 3">
    <name type="scientific">Laceyella putida</name>
    <dbReference type="NCBI Taxonomy" id="110101"/>
    <lineage>
        <taxon>Bacteria</taxon>
        <taxon>Bacillati</taxon>
        <taxon>Bacillota</taxon>
        <taxon>Bacilli</taxon>
        <taxon>Bacillales</taxon>
        <taxon>Thermoactinomycetaceae</taxon>
        <taxon>Laceyella</taxon>
    </lineage>
</organism>
<keyword evidence="2" id="KW-0378">Hydrolase</keyword>
<dbReference type="InterPro" id="IPR036514">
    <property type="entry name" value="SGNH_hydro_sf"/>
</dbReference>
<proteinExistence type="predicted"/>
<dbReference type="Proteomes" id="UP001596500">
    <property type="component" value="Unassembled WGS sequence"/>
</dbReference>
<dbReference type="SUPFAM" id="SSF52266">
    <property type="entry name" value="SGNH hydrolase"/>
    <property type="match status" value="1"/>
</dbReference>
<dbReference type="Gene3D" id="3.40.50.1110">
    <property type="entry name" value="SGNH hydrolase"/>
    <property type="match status" value="1"/>
</dbReference>
<keyword evidence="3" id="KW-1185">Reference proteome</keyword>
<dbReference type="InterPro" id="IPR013830">
    <property type="entry name" value="SGNH_hydro"/>
</dbReference>
<dbReference type="GO" id="GO:0016787">
    <property type="term" value="F:hydrolase activity"/>
    <property type="evidence" value="ECO:0007669"/>
    <property type="project" value="UniProtKB-KW"/>
</dbReference>
<evidence type="ECO:0000259" key="1">
    <source>
        <dbReference type="Pfam" id="PF13472"/>
    </source>
</evidence>
<feature type="domain" description="SGNH hydrolase-type esterase" evidence="1">
    <location>
        <begin position="34"/>
        <end position="140"/>
    </location>
</feature>
<name>A0ABW2RI05_9BACL</name>
<evidence type="ECO:0000313" key="2">
    <source>
        <dbReference type="EMBL" id="MFC7440595.1"/>
    </source>
</evidence>
<reference evidence="3" key="1">
    <citation type="journal article" date="2019" name="Int. J. Syst. Evol. Microbiol.">
        <title>The Global Catalogue of Microorganisms (GCM) 10K type strain sequencing project: providing services to taxonomists for standard genome sequencing and annotation.</title>
        <authorList>
            <consortium name="The Broad Institute Genomics Platform"/>
            <consortium name="The Broad Institute Genome Sequencing Center for Infectious Disease"/>
            <person name="Wu L."/>
            <person name="Ma J."/>
        </authorList>
    </citation>
    <scope>NUCLEOTIDE SEQUENCE [LARGE SCALE GENOMIC DNA]</scope>
    <source>
        <strain evidence="3">CGMCC 1.12942</strain>
    </source>
</reference>
<evidence type="ECO:0000313" key="3">
    <source>
        <dbReference type="Proteomes" id="UP001596500"/>
    </source>
</evidence>
<dbReference type="Pfam" id="PF13472">
    <property type="entry name" value="Lipase_GDSL_2"/>
    <property type="match status" value="1"/>
</dbReference>
<sequence>MPYLEMMSQPGEMTSMLMELRKRELKQGQLALLVLGDSVALGQGSQKETEGYAGSIARYFEKQHIHVQYKNRGIAGLTSANLLQLLKENRGWQADIRQADLVLISVGGNDILQPIFSREQFQETFQLLKESYQAYEDMLRMGHVDQAANYYAQVINRLENTLAIADASDNFHKQVLND</sequence>
<gene>
    <name evidence="2" type="ORF">ACFQNG_05475</name>
</gene>
<comment type="caution">
    <text evidence="2">The sequence shown here is derived from an EMBL/GenBank/DDBJ whole genome shotgun (WGS) entry which is preliminary data.</text>
</comment>
<accession>A0ABW2RI05</accession>
<dbReference type="EMBL" id="JBHTBW010000015">
    <property type="protein sequence ID" value="MFC7440595.1"/>
    <property type="molecule type" value="Genomic_DNA"/>
</dbReference>